<sequence length="121" mass="13284">MKALHILLVTLFAVGMGVGQLLLKYSAQRQAVHEQQSLLSRLLSLALDWPFLLGAASYGLLLIFWVWLLTFIPLSRAYPFTIMSLAVASLGGWYFFGETLSLRFIAGLAIIGIGLVLLGTE</sequence>
<keyword evidence="1" id="KW-0472">Membrane</keyword>
<feature type="transmembrane region" description="Helical" evidence="1">
    <location>
        <begin position="49"/>
        <end position="70"/>
    </location>
</feature>
<accession>A0ABY9LVL1</accession>
<feature type="transmembrane region" description="Helical" evidence="1">
    <location>
        <begin position="102"/>
        <end position="120"/>
    </location>
</feature>
<feature type="transmembrane region" description="Helical" evidence="1">
    <location>
        <begin position="77"/>
        <end position="96"/>
    </location>
</feature>
<organism evidence="2 3">
    <name type="scientific">Achromobacter seleniivolatilans</name>
    <dbReference type="NCBI Taxonomy" id="3047478"/>
    <lineage>
        <taxon>Bacteria</taxon>
        <taxon>Pseudomonadati</taxon>
        <taxon>Pseudomonadota</taxon>
        <taxon>Betaproteobacteria</taxon>
        <taxon>Burkholderiales</taxon>
        <taxon>Alcaligenaceae</taxon>
        <taxon>Achromobacter</taxon>
    </lineage>
</organism>
<dbReference type="Gene3D" id="1.10.3730.20">
    <property type="match status" value="1"/>
</dbReference>
<dbReference type="InterPro" id="IPR037185">
    <property type="entry name" value="EmrE-like"/>
</dbReference>
<evidence type="ECO:0000313" key="3">
    <source>
        <dbReference type="Proteomes" id="UP001234798"/>
    </source>
</evidence>
<protein>
    <recommendedName>
        <fullName evidence="4">EamA domain-containing protein</fullName>
    </recommendedName>
</protein>
<dbReference type="RefSeq" id="WP_306937094.1">
    <property type="nucleotide sequence ID" value="NZ_CP132976.1"/>
</dbReference>
<dbReference type="EMBL" id="CP132976">
    <property type="protein sequence ID" value="WMD18199.1"/>
    <property type="molecule type" value="Genomic_DNA"/>
</dbReference>
<reference evidence="2 3" key="1">
    <citation type="submission" date="2023-08" db="EMBL/GenBank/DDBJ databases">
        <title>Achromobacter seleniivolatilans sp. nov., isolated from seleniferous soil.</title>
        <authorList>
            <person name="Zhang S."/>
            <person name="Li K."/>
            <person name="Peng J."/>
            <person name="Zhao Q."/>
            <person name="Wang H."/>
            <person name="Guo Y."/>
        </authorList>
    </citation>
    <scope>NUCLEOTIDE SEQUENCE [LARGE SCALE GENOMIC DNA]</scope>
    <source>
        <strain evidence="2 3">R39</strain>
    </source>
</reference>
<evidence type="ECO:0008006" key="4">
    <source>
        <dbReference type="Google" id="ProtNLM"/>
    </source>
</evidence>
<dbReference type="SUPFAM" id="SSF103481">
    <property type="entry name" value="Multidrug resistance efflux transporter EmrE"/>
    <property type="match status" value="1"/>
</dbReference>
<evidence type="ECO:0000313" key="2">
    <source>
        <dbReference type="EMBL" id="WMD18199.1"/>
    </source>
</evidence>
<evidence type="ECO:0000256" key="1">
    <source>
        <dbReference type="SAM" id="Phobius"/>
    </source>
</evidence>
<keyword evidence="3" id="KW-1185">Reference proteome</keyword>
<keyword evidence="1" id="KW-0812">Transmembrane</keyword>
<keyword evidence="1" id="KW-1133">Transmembrane helix</keyword>
<proteinExistence type="predicted"/>
<gene>
    <name evidence="2" type="ORF">RAS12_16230</name>
</gene>
<dbReference type="Proteomes" id="UP001234798">
    <property type="component" value="Chromosome"/>
</dbReference>
<name>A0ABY9LVL1_9BURK</name>